<comment type="caution">
    <text evidence="1">The sequence shown here is derived from an EMBL/GenBank/DDBJ whole genome shotgun (WGS) entry which is preliminary data.</text>
</comment>
<proteinExistence type="predicted"/>
<dbReference type="AlphaFoldDB" id="A0A645IDV4"/>
<sequence length="98" mass="10186">MPTPRFWKTSKSQRKPPKALAFGGFSLSAGLPVVGPVGPGRQVDDLPCVIQMQVALPTPAQSRAVGVQPVYNNGGQVALNFGIGLHAHGGEDAEARAL</sequence>
<reference evidence="1" key="1">
    <citation type="submission" date="2019-08" db="EMBL/GenBank/DDBJ databases">
        <authorList>
            <person name="Kucharzyk K."/>
            <person name="Murdoch R.W."/>
            <person name="Higgins S."/>
            <person name="Loffler F."/>
        </authorList>
    </citation>
    <scope>NUCLEOTIDE SEQUENCE</scope>
</reference>
<gene>
    <name evidence="1" type="ORF">SDC9_197096</name>
</gene>
<accession>A0A645IDV4</accession>
<protein>
    <submittedName>
        <fullName evidence="1">Uncharacterized protein</fullName>
    </submittedName>
</protein>
<name>A0A645IDV4_9ZZZZ</name>
<organism evidence="1">
    <name type="scientific">bioreactor metagenome</name>
    <dbReference type="NCBI Taxonomy" id="1076179"/>
    <lineage>
        <taxon>unclassified sequences</taxon>
        <taxon>metagenomes</taxon>
        <taxon>ecological metagenomes</taxon>
    </lineage>
</organism>
<dbReference type="EMBL" id="VSSQ01112774">
    <property type="protein sequence ID" value="MPN49475.1"/>
    <property type="molecule type" value="Genomic_DNA"/>
</dbReference>
<evidence type="ECO:0000313" key="1">
    <source>
        <dbReference type="EMBL" id="MPN49475.1"/>
    </source>
</evidence>